<dbReference type="Gene3D" id="3.30.2320.10">
    <property type="entry name" value="hypothetical protein PF0899 domain"/>
    <property type="match status" value="1"/>
</dbReference>
<dbReference type="Proteomes" id="UP001208131">
    <property type="component" value="Unassembled WGS sequence"/>
</dbReference>
<dbReference type="Pfam" id="PF05065">
    <property type="entry name" value="Phage_capsid"/>
    <property type="match status" value="1"/>
</dbReference>
<protein>
    <submittedName>
        <fullName evidence="3">Phage major capsid protein</fullName>
    </submittedName>
</protein>
<name>A0AAE3IJ86_9FIRM</name>
<dbReference type="AlphaFoldDB" id="A0AAE3IJ86"/>
<keyword evidence="4" id="KW-1185">Reference proteome</keyword>
<dbReference type="Gene3D" id="3.30.2400.10">
    <property type="entry name" value="Major capsid protein gp5"/>
    <property type="match status" value="1"/>
</dbReference>
<accession>A0AAE3IJ86</accession>
<dbReference type="SUPFAM" id="SSF56563">
    <property type="entry name" value="Major capsid protein gp5"/>
    <property type="match status" value="1"/>
</dbReference>
<dbReference type="EMBL" id="JAOQJZ010000012">
    <property type="protein sequence ID" value="MCU6706419.1"/>
    <property type="molecule type" value="Genomic_DNA"/>
</dbReference>
<comment type="caution">
    <text evidence="3">The sequence shown here is derived from an EMBL/GenBank/DDBJ whole genome shotgun (WGS) entry which is preliminary data.</text>
</comment>
<evidence type="ECO:0000256" key="1">
    <source>
        <dbReference type="ARBA" id="ARBA00004328"/>
    </source>
</evidence>
<organism evidence="3 4">
    <name type="scientific">Hominimerdicola aceti</name>
    <dbReference type="NCBI Taxonomy" id="2981726"/>
    <lineage>
        <taxon>Bacteria</taxon>
        <taxon>Bacillati</taxon>
        <taxon>Bacillota</taxon>
        <taxon>Clostridia</taxon>
        <taxon>Eubacteriales</taxon>
        <taxon>Oscillospiraceae</taxon>
        <taxon>Hominimerdicola</taxon>
    </lineage>
</organism>
<comment type="subcellular location">
    <subcellularLocation>
        <location evidence="1">Virion</location>
    </subcellularLocation>
</comment>
<dbReference type="NCBIfam" id="TIGR01554">
    <property type="entry name" value="major_cap_HK97"/>
    <property type="match status" value="1"/>
</dbReference>
<evidence type="ECO:0000259" key="2">
    <source>
        <dbReference type="Pfam" id="PF05065"/>
    </source>
</evidence>
<dbReference type="InterPro" id="IPR054612">
    <property type="entry name" value="Phage_capsid-like_C"/>
</dbReference>
<reference evidence="3 4" key="1">
    <citation type="journal article" date="2021" name="ISME Commun">
        <title>Automated analysis of genomic sequences facilitates high-throughput and comprehensive description of bacteria.</title>
        <authorList>
            <person name="Hitch T.C.A."/>
        </authorList>
    </citation>
    <scope>NUCLEOTIDE SEQUENCE [LARGE SCALE GENOMIC DNA]</scope>
    <source>
        <strain evidence="3 4">Sanger_31</strain>
    </source>
</reference>
<evidence type="ECO:0000313" key="3">
    <source>
        <dbReference type="EMBL" id="MCU6706419.1"/>
    </source>
</evidence>
<dbReference type="InterPro" id="IPR024455">
    <property type="entry name" value="Phage_capsid"/>
</dbReference>
<dbReference type="RefSeq" id="WP_267301557.1">
    <property type="nucleotide sequence ID" value="NZ_JAOQJZ010000012.1"/>
</dbReference>
<gene>
    <name evidence="3" type="ORF">OCV57_10865</name>
</gene>
<feature type="domain" description="Phage capsid-like C-terminal" evidence="2">
    <location>
        <begin position="15"/>
        <end position="295"/>
    </location>
</feature>
<sequence>MPDILSKENKFDPVLVTELFDKVKGKSSLAALCDQTPIAFNGQKEYIFTMDDEADLVGENGKKTRGSVALAPVTIVPVKLEYGSRISDEFLYASEEAQIDILRNFSDGFAKKVARALDIMAFHGVNPRAKTASTLIGTNHFDNGVTVIKQDSTSPKTPDALIEEAIAAVQDNEYDISGLTMAPSFRSDLAKMVDTSGRKIYPDLAWGNAPTSMNGIQTVTNNTVSFNSSKDLAIVGDFARAFKWGYSKEIPLSIIPYGDPDNSGQDLKGYNQVYIRAEAYIGWGILDKSAFAVIQSAAK</sequence>
<proteinExistence type="predicted"/>
<evidence type="ECO:0000313" key="4">
    <source>
        <dbReference type="Proteomes" id="UP001208131"/>
    </source>
</evidence>